<feature type="transmembrane region" description="Helical" evidence="2">
    <location>
        <begin position="119"/>
        <end position="142"/>
    </location>
</feature>
<dbReference type="RefSeq" id="WP_235281667.1">
    <property type="nucleotide sequence ID" value="NZ_JYIX01000031.1"/>
</dbReference>
<evidence type="ECO:0000256" key="1">
    <source>
        <dbReference type="SAM" id="MobiDB-lite"/>
    </source>
</evidence>
<evidence type="ECO:0000313" key="3">
    <source>
        <dbReference type="EMBL" id="KJL33856.1"/>
    </source>
</evidence>
<dbReference type="EMBL" id="JYIX01000031">
    <property type="protein sequence ID" value="KJL33856.1"/>
    <property type="molecule type" value="Genomic_DNA"/>
</dbReference>
<sequence length="145" mass="15273">MSSGGDAQRDLFRAQPERAIPARPAPAAPESTELGAVDATGPAPLDLSGLNRYDEAVGSPAPPFDPLRLCVFTTVALIACLLGPIAVLGFALIAIAGYARARRQGLLRSKCKLGDTRLVLAYLSVLAVLAAVATPFWVMFWIGRI</sequence>
<comment type="caution">
    <text evidence="3">The sequence shown here is derived from an EMBL/GenBank/DDBJ whole genome shotgun (WGS) entry which is preliminary data.</text>
</comment>
<dbReference type="AlphaFoldDB" id="A0A0F0LQQ9"/>
<name>A0A0F0LQQ9_9MICO</name>
<feature type="compositionally biased region" description="Basic and acidic residues" evidence="1">
    <location>
        <begin position="7"/>
        <end position="16"/>
    </location>
</feature>
<dbReference type="PATRIC" id="fig|582680.6.peg.1329"/>
<feature type="transmembrane region" description="Helical" evidence="2">
    <location>
        <begin position="71"/>
        <end position="98"/>
    </location>
</feature>
<keyword evidence="2" id="KW-1133">Transmembrane helix</keyword>
<dbReference type="STRING" id="582680.RS86_01292"/>
<organism evidence="3 4">
    <name type="scientific">Microbacterium azadirachtae</name>
    <dbReference type="NCBI Taxonomy" id="582680"/>
    <lineage>
        <taxon>Bacteria</taxon>
        <taxon>Bacillati</taxon>
        <taxon>Actinomycetota</taxon>
        <taxon>Actinomycetes</taxon>
        <taxon>Micrococcales</taxon>
        <taxon>Microbacteriaceae</taxon>
        <taxon>Microbacterium</taxon>
    </lineage>
</organism>
<accession>A0A0F0LQQ9</accession>
<keyword evidence="4" id="KW-1185">Reference proteome</keyword>
<reference evidence="3 4" key="1">
    <citation type="submission" date="2015-02" db="EMBL/GenBank/DDBJ databases">
        <title>Draft genome sequences of ten Microbacterium spp. with emphasis on heavy metal contaminated environments.</title>
        <authorList>
            <person name="Corretto E."/>
        </authorList>
    </citation>
    <scope>NUCLEOTIDE SEQUENCE [LARGE SCALE GENOMIC DNA]</scope>
    <source>
        <strain evidence="3 4">ARN176</strain>
    </source>
</reference>
<protein>
    <submittedName>
        <fullName evidence="3">Uncharacterized protein</fullName>
    </submittedName>
</protein>
<evidence type="ECO:0000313" key="4">
    <source>
        <dbReference type="Proteomes" id="UP000033740"/>
    </source>
</evidence>
<keyword evidence="2" id="KW-0472">Membrane</keyword>
<gene>
    <name evidence="3" type="ORF">RS86_01292</name>
</gene>
<keyword evidence="2" id="KW-0812">Transmembrane</keyword>
<feature type="region of interest" description="Disordered" evidence="1">
    <location>
        <begin position="1"/>
        <end position="39"/>
    </location>
</feature>
<evidence type="ECO:0000256" key="2">
    <source>
        <dbReference type="SAM" id="Phobius"/>
    </source>
</evidence>
<proteinExistence type="predicted"/>
<dbReference type="Proteomes" id="UP000033740">
    <property type="component" value="Unassembled WGS sequence"/>
</dbReference>